<gene>
    <name evidence="9" type="primary">dapL</name>
    <name evidence="11" type="ORF">CEN46_12675</name>
</gene>
<sequence>MATINDNYLKLKAGYLFPEIARRVNAFAEANPDAKIIRLGIGDVTEPLPEACRTAMIKAVEEMGDRATFKGYGPEQGYAWLREKIATHDFQARGCEIDASEIFVSDGSKCDTGNILEIFGKNNTIAVTDPVYPVYVDTNVMAGNTGNSNDKGEYEGLVYLPITAENNFTATIPSQKVDLIYLCFPNNPTGAVATKEHLKAWVDYAKAHGSIIFFDAAYEAYITDPEIPHSIYEIEGARDCAIEFRSFSKNAGFTGTRCALTVVPKNLTAKAADGSDVELWKLWNRRQSTKFNGVSYIVQRGAEAVYSQEGQAQTKALISFYLENANIIREQLTAAGLAVYGGVNAPYVWVKTPNGLSSWDFFDKLLHSCNVVGTPGSGFGAAGEGYFRISAFNSRENVEEAMKRITTRFSA</sequence>
<proteinExistence type="inferred from homology"/>
<feature type="binding site" evidence="9">
    <location>
        <begin position="246"/>
        <end position="248"/>
    </location>
    <ligand>
        <name>pyridoxal 5'-phosphate</name>
        <dbReference type="ChEBI" id="CHEBI:597326"/>
    </ligand>
</feature>
<comment type="pathway">
    <text evidence="2 9">Amino-acid biosynthesis; L-lysine biosynthesis via DAP pathway; LL-2,6-diaminopimelate from (S)-tetrahydrodipicolinate (aminotransferase route): step 1/1.</text>
</comment>
<organism evidence="11 12">
    <name type="scientific">Fischerella thermalis CCMEE 5318</name>
    <dbReference type="NCBI Taxonomy" id="2019666"/>
    <lineage>
        <taxon>Bacteria</taxon>
        <taxon>Bacillati</taxon>
        <taxon>Cyanobacteriota</taxon>
        <taxon>Cyanophyceae</taxon>
        <taxon>Nostocales</taxon>
        <taxon>Hapalosiphonaceae</taxon>
        <taxon>Fischerella</taxon>
    </lineage>
</organism>
<feature type="domain" description="Aminotransferase class I/classII large" evidence="10">
    <location>
        <begin position="35"/>
        <end position="405"/>
    </location>
</feature>
<dbReference type="SUPFAM" id="SSF53383">
    <property type="entry name" value="PLP-dependent transferases"/>
    <property type="match status" value="1"/>
</dbReference>
<feature type="binding site" evidence="9">
    <location>
        <position position="132"/>
    </location>
    <ligand>
        <name>substrate</name>
    </ligand>
</feature>
<dbReference type="AlphaFoldDB" id="A0A2N6LFC2"/>
<dbReference type="GO" id="GO:0030170">
    <property type="term" value="F:pyridoxal phosphate binding"/>
    <property type="evidence" value="ECO:0007669"/>
    <property type="project" value="UniProtKB-UniRule"/>
</dbReference>
<dbReference type="GO" id="GO:0033362">
    <property type="term" value="P:lysine biosynthetic process via diaminopimelate, diaminopimelate-aminotransferase pathway"/>
    <property type="evidence" value="ECO:0007669"/>
    <property type="project" value="UniProtKB-UniRule"/>
</dbReference>
<dbReference type="PANTHER" id="PTHR43144">
    <property type="entry name" value="AMINOTRANSFERASE"/>
    <property type="match status" value="1"/>
</dbReference>
<feature type="binding site" evidence="9">
    <location>
        <position position="15"/>
    </location>
    <ligand>
        <name>substrate</name>
    </ligand>
</feature>
<comment type="catalytic activity">
    <reaction evidence="8 9">
        <text>(2S,6S)-2,6-diaminopimelate + 2-oxoglutarate = (S)-2,3,4,5-tetrahydrodipicolinate + L-glutamate + H2O + H(+)</text>
        <dbReference type="Rhea" id="RHEA:23988"/>
        <dbReference type="ChEBI" id="CHEBI:15377"/>
        <dbReference type="ChEBI" id="CHEBI:15378"/>
        <dbReference type="ChEBI" id="CHEBI:16810"/>
        <dbReference type="ChEBI" id="CHEBI:16845"/>
        <dbReference type="ChEBI" id="CHEBI:29985"/>
        <dbReference type="ChEBI" id="CHEBI:57609"/>
        <dbReference type="EC" id="2.6.1.83"/>
    </reaction>
</comment>
<feature type="binding site" evidence="9">
    <location>
        <position position="132"/>
    </location>
    <ligand>
        <name>pyridoxal 5'-phosphate</name>
        <dbReference type="ChEBI" id="CHEBI:597326"/>
    </ligand>
</feature>
<reference evidence="11 12" key="1">
    <citation type="submission" date="2017-07" db="EMBL/GenBank/DDBJ databases">
        <title>Genomes of Fischerella (Mastigocladus) sp. strains.</title>
        <authorList>
            <person name="Miller S.R."/>
        </authorList>
    </citation>
    <scope>NUCLEOTIDE SEQUENCE [LARGE SCALE GENOMIC DNA]</scope>
    <source>
        <strain evidence="11 12">CCMEE 5318</strain>
    </source>
</reference>
<evidence type="ECO:0000313" key="11">
    <source>
        <dbReference type="EMBL" id="PMB22302.1"/>
    </source>
</evidence>
<feature type="binding site" evidence="9">
    <location>
        <begin position="108"/>
        <end position="109"/>
    </location>
    <ligand>
        <name>pyridoxal 5'-phosphate</name>
        <dbReference type="ChEBI" id="CHEBI:597326"/>
    </ligand>
</feature>
<evidence type="ECO:0000256" key="2">
    <source>
        <dbReference type="ARBA" id="ARBA00004982"/>
    </source>
</evidence>
<keyword evidence="7 9" id="KW-0663">Pyridoxal phosphate</keyword>
<dbReference type="UniPathway" id="UPA00034">
    <property type="reaction ID" value="UER00466"/>
</dbReference>
<feature type="binding site" evidence="9">
    <location>
        <position position="187"/>
    </location>
    <ligand>
        <name>pyridoxal 5'-phosphate</name>
        <dbReference type="ChEBI" id="CHEBI:597326"/>
    </ligand>
</feature>
<evidence type="ECO:0000256" key="8">
    <source>
        <dbReference type="ARBA" id="ARBA00051934"/>
    </source>
</evidence>
<feature type="binding site" evidence="9">
    <location>
        <position position="388"/>
    </location>
    <ligand>
        <name>substrate</name>
    </ligand>
</feature>
<evidence type="ECO:0000256" key="1">
    <source>
        <dbReference type="ARBA" id="ARBA00001933"/>
    </source>
</evidence>
<evidence type="ECO:0000256" key="7">
    <source>
        <dbReference type="ARBA" id="ARBA00022898"/>
    </source>
</evidence>
<dbReference type="Pfam" id="PF00155">
    <property type="entry name" value="Aminotran_1_2"/>
    <property type="match status" value="1"/>
</dbReference>
<dbReference type="Gene3D" id="3.40.640.10">
    <property type="entry name" value="Type I PLP-dependent aspartate aminotransferase-like (Major domain)"/>
    <property type="match status" value="1"/>
</dbReference>
<feature type="binding site" evidence="9">
    <location>
        <position position="257"/>
    </location>
    <ligand>
        <name>pyridoxal 5'-phosphate</name>
        <dbReference type="ChEBI" id="CHEBI:597326"/>
    </ligand>
</feature>
<dbReference type="InterPro" id="IPR019942">
    <property type="entry name" value="DapL/ALD1"/>
</dbReference>
<comment type="similarity">
    <text evidence="9">Belongs to the class-I pyridoxal-phosphate-dependent aminotransferase family. LL-diaminopimelate aminotransferase subfamily.</text>
</comment>
<comment type="caution">
    <text evidence="11">The sequence shown here is derived from an EMBL/GenBank/DDBJ whole genome shotgun (WGS) entry which is preliminary data.</text>
</comment>
<comment type="cofactor">
    <cofactor evidence="1 9">
        <name>pyridoxal 5'-phosphate</name>
        <dbReference type="ChEBI" id="CHEBI:597326"/>
    </cofactor>
</comment>
<dbReference type="NCBIfam" id="TIGR03542">
    <property type="entry name" value="DAPAT_plant"/>
    <property type="match status" value="1"/>
</dbReference>
<dbReference type="Gene3D" id="3.90.1150.10">
    <property type="entry name" value="Aspartate Aminotransferase, domain 1"/>
    <property type="match status" value="1"/>
</dbReference>
<dbReference type="GO" id="GO:0010285">
    <property type="term" value="F:L,L-diaminopimelate aminotransferase activity"/>
    <property type="evidence" value="ECO:0007669"/>
    <property type="project" value="UniProtKB-UniRule"/>
</dbReference>
<keyword evidence="5 9" id="KW-0032">Aminotransferase</keyword>
<keyword evidence="6 9" id="KW-0808">Transferase</keyword>
<comment type="subunit">
    <text evidence="9">Homodimer.</text>
</comment>
<feature type="binding site" evidence="9">
    <location>
        <position position="292"/>
    </location>
    <ligand>
        <name>pyridoxal 5'-phosphate</name>
        <dbReference type="ChEBI" id="CHEBI:597326"/>
    </ligand>
</feature>
<feature type="modified residue" description="N6-(pyridoxal phosphate)lysine" evidence="9">
    <location>
        <position position="249"/>
    </location>
</feature>
<dbReference type="InterPro" id="IPR015424">
    <property type="entry name" value="PyrdxlP-dep_Trfase"/>
</dbReference>
<evidence type="ECO:0000259" key="10">
    <source>
        <dbReference type="Pfam" id="PF00155"/>
    </source>
</evidence>
<feature type="binding site" evidence="9">
    <location>
        <position position="292"/>
    </location>
    <ligand>
        <name>substrate</name>
    </ligand>
</feature>
<comment type="function">
    <text evidence="9">Involved in the synthesis of meso-diaminopimelate (m-DAP or DL-DAP), required for both lysine and peptidoglycan biosynthesis. Catalyzes the direct conversion of tetrahydrodipicolinate to LL-diaminopimelate.</text>
</comment>
<dbReference type="EMBL" id="NMQE01000361">
    <property type="protein sequence ID" value="PMB22302.1"/>
    <property type="molecule type" value="Genomic_DNA"/>
</dbReference>
<feature type="binding site" evidence="9">
    <location>
        <position position="109"/>
    </location>
    <ligand>
        <name>substrate</name>
    </ligand>
</feature>
<dbReference type="RefSeq" id="WP_102181836.1">
    <property type="nucleotide sequence ID" value="NZ_NMQE01000361.1"/>
</dbReference>
<evidence type="ECO:0000256" key="9">
    <source>
        <dbReference type="HAMAP-Rule" id="MF_01642"/>
    </source>
</evidence>
<feature type="binding site" evidence="9">
    <location>
        <position position="72"/>
    </location>
    <ligand>
        <name>pyridoxal 5'-phosphate</name>
        <dbReference type="ChEBI" id="CHEBI:597326"/>
    </ligand>
</feature>
<evidence type="ECO:0000256" key="3">
    <source>
        <dbReference type="ARBA" id="ARBA00013138"/>
    </source>
</evidence>
<dbReference type="HAMAP" id="MF_01642">
    <property type="entry name" value="DapL_aminotrans_1"/>
    <property type="match status" value="1"/>
</dbReference>
<feature type="binding site" evidence="9">
    <location>
        <position position="218"/>
    </location>
    <ligand>
        <name>pyridoxal 5'-phosphate</name>
        <dbReference type="ChEBI" id="CHEBI:597326"/>
    </ligand>
</feature>
<feature type="binding site" evidence="9">
    <location>
        <position position="187"/>
    </location>
    <ligand>
        <name>substrate</name>
    </ligand>
</feature>
<name>A0A2N6LFC2_9CYAN</name>
<dbReference type="InterPro" id="IPR015421">
    <property type="entry name" value="PyrdxlP-dep_Trfase_major"/>
</dbReference>
<dbReference type="Proteomes" id="UP000235081">
    <property type="component" value="Unassembled WGS sequence"/>
</dbReference>
<dbReference type="FunFam" id="3.40.640.10:FF:000099">
    <property type="entry name" value="LL-diaminopimelate aminotransferase, chloroplastic"/>
    <property type="match status" value="1"/>
</dbReference>
<evidence type="ECO:0000256" key="6">
    <source>
        <dbReference type="ARBA" id="ARBA00022679"/>
    </source>
</evidence>
<protein>
    <recommendedName>
        <fullName evidence="4 9">LL-diaminopimelate aminotransferase</fullName>
        <shortName evidence="9">DAP-AT</shortName>
        <shortName evidence="9">DAP-aminotransferase</shortName>
        <shortName evidence="9">LL-DAP-aminotransferase</shortName>
        <ecNumber evidence="3 9">2.6.1.83</ecNumber>
    </recommendedName>
</protein>
<evidence type="ECO:0000256" key="5">
    <source>
        <dbReference type="ARBA" id="ARBA00022576"/>
    </source>
</evidence>
<dbReference type="InterPro" id="IPR015422">
    <property type="entry name" value="PyrdxlP-dep_Trfase_small"/>
</dbReference>
<dbReference type="InterPro" id="IPR004839">
    <property type="entry name" value="Aminotransferase_I/II_large"/>
</dbReference>
<dbReference type="CDD" id="cd00609">
    <property type="entry name" value="AAT_like"/>
    <property type="match status" value="1"/>
</dbReference>
<feature type="binding site" evidence="9">
    <location>
        <position position="42"/>
    </location>
    <ligand>
        <name>substrate</name>
    </ligand>
</feature>
<dbReference type="EC" id="2.6.1.83" evidence="3 9"/>
<accession>A0A2N6LFC2</accession>
<evidence type="ECO:0000256" key="4">
    <source>
        <dbReference type="ARBA" id="ARBA00018052"/>
    </source>
</evidence>
<evidence type="ECO:0000313" key="12">
    <source>
        <dbReference type="Proteomes" id="UP000235081"/>
    </source>
</evidence>